<dbReference type="GO" id="GO:0070006">
    <property type="term" value="F:metalloaminopeptidase activity"/>
    <property type="evidence" value="ECO:0007669"/>
    <property type="project" value="TreeGrafter"/>
</dbReference>
<dbReference type="GO" id="GO:0016020">
    <property type="term" value="C:membrane"/>
    <property type="evidence" value="ECO:0007669"/>
    <property type="project" value="TreeGrafter"/>
</dbReference>
<dbReference type="Proteomes" id="UP000282759">
    <property type="component" value="Unassembled WGS sequence"/>
</dbReference>
<dbReference type="RefSeq" id="WP_127703692.1">
    <property type="nucleotide sequence ID" value="NZ_SACK01000002.1"/>
</dbReference>
<keyword evidence="10" id="KW-0862">Zinc</keyword>
<dbReference type="EMBL" id="SACK01000002">
    <property type="protein sequence ID" value="RVU01317.1"/>
    <property type="molecule type" value="Genomic_DNA"/>
</dbReference>
<dbReference type="AlphaFoldDB" id="A0A3S2UPM9"/>
<dbReference type="PRINTS" id="PR00756">
    <property type="entry name" value="ALADIPTASE"/>
</dbReference>
<evidence type="ECO:0000256" key="1">
    <source>
        <dbReference type="ARBA" id="ARBA00000098"/>
    </source>
</evidence>
<keyword evidence="11" id="KW-0482">Metalloprotease</keyword>
<dbReference type="InterPro" id="IPR045357">
    <property type="entry name" value="Aminopeptidase_N-like_N"/>
</dbReference>
<dbReference type="GO" id="GO:0006508">
    <property type="term" value="P:proteolysis"/>
    <property type="evidence" value="ECO:0007669"/>
    <property type="project" value="UniProtKB-KW"/>
</dbReference>
<evidence type="ECO:0000256" key="3">
    <source>
        <dbReference type="ARBA" id="ARBA00010136"/>
    </source>
</evidence>
<evidence type="ECO:0000256" key="6">
    <source>
        <dbReference type="ARBA" id="ARBA00022438"/>
    </source>
</evidence>
<dbReference type="Gene3D" id="1.10.390.10">
    <property type="entry name" value="Neutral Protease Domain 2"/>
    <property type="match status" value="1"/>
</dbReference>
<dbReference type="InterPro" id="IPR042097">
    <property type="entry name" value="Aminopeptidase_N-like_N_sf"/>
</dbReference>
<keyword evidence="8" id="KW-0479">Metal-binding</keyword>
<comment type="catalytic activity">
    <reaction evidence="1">
        <text>Release of an N-terminal amino acid, Xaa-|-Yaa- from a peptide, amide or arylamide. Xaa is preferably Ala, but may be most amino acids including Pro (slow action). When a terminal hydrophobic residue is followed by a prolyl residue, the two may be released as an intact Xaa-Pro dipeptide.</text>
        <dbReference type="EC" id="3.4.11.2"/>
    </reaction>
</comment>
<dbReference type="Pfam" id="PF01433">
    <property type="entry name" value="Peptidase_M1"/>
    <property type="match status" value="1"/>
</dbReference>
<dbReference type="SUPFAM" id="SSF63737">
    <property type="entry name" value="Leukotriene A4 hydrolase N-terminal domain"/>
    <property type="match status" value="1"/>
</dbReference>
<feature type="domain" description="Aminopeptidase N-like N-terminal" evidence="14">
    <location>
        <begin position="31"/>
        <end position="202"/>
    </location>
</feature>
<dbReference type="OrthoDB" id="100605at2"/>
<evidence type="ECO:0000259" key="13">
    <source>
        <dbReference type="Pfam" id="PF01433"/>
    </source>
</evidence>
<keyword evidence="12" id="KW-0732">Signal</keyword>
<accession>A0A3S2UPM9</accession>
<keyword evidence="7" id="KW-0645">Protease</keyword>
<feature type="domain" description="Peptidase M1 membrane alanine aminopeptidase" evidence="13">
    <location>
        <begin position="256"/>
        <end position="440"/>
    </location>
</feature>
<keyword evidence="6" id="KW-0031">Aminopeptidase</keyword>
<evidence type="ECO:0000313" key="16">
    <source>
        <dbReference type="Proteomes" id="UP000282759"/>
    </source>
</evidence>
<dbReference type="InterPro" id="IPR001930">
    <property type="entry name" value="Peptidase_M1"/>
</dbReference>
<dbReference type="CDD" id="cd09603">
    <property type="entry name" value="M1_APN_like"/>
    <property type="match status" value="1"/>
</dbReference>
<dbReference type="GO" id="GO:0008270">
    <property type="term" value="F:zinc ion binding"/>
    <property type="evidence" value="ECO:0007669"/>
    <property type="project" value="InterPro"/>
</dbReference>
<dbReference type="InterPro" id="IPR050344">
    <property type="entry name" value="Peptidase_M1_aminopeptidases"/>
</dbReference>
<dbReference type="Gene3D" id="2.60.40.1730">
    <property type="entry name" value="tricorn interacting facor f3 domain"/>
    <property type="match status" value="1"/>
</dbReference>
<dbReference type="GO" id="GO:0005615">
    <property type="term" value="C:extracellular space"/>
    <property type="evidence" value="ECO:0007669"/>
    <property type="project" value="TreeGrafter"/>
</dbReference>
<evidence type="ECO:0000256" key="7">
    <source>
        <dbReference type="ARBA" id="ARBA00022670"/>
    </source>
</evidence>
<dbReference type="GO" id="GO:0016285">
    <property type="term" value="F:alanyl aminopeptidase activity"/>
    <property type="evidence" value="ECO:0007669"/>
    <property type="project" value="UniProtKB-EC"/>
</dbReference>
<feature type="chain" id="PRO_5018667903" description="Aminopeptidase N" evidence="12">
    <location>
        <begin position="22"/>
        <end position="526"/>
    </location>
</feature>
<dbReference type="SUPFAM" id="SSF55486">
    <property type="entry name" value="Metalloproteases ('zincins'), catalytic domain"/>
    <property type="match status" value="1"/>
</dbReference>
<evidence type="ECO:0000313" key="15">
    <source>
        <dbReference type="EMBL" id="RVU01317.1"/>
    </source>
</evidence>
<keyword evidence="9" id="KW-0378">Hydrolase</keyword>
<sequence>MKFSTCFFFTLFAFSSFKTLAQAPGQTVDVQHYSFNLWLNDVNDTIKGKAAIAVKGIKAASQVTFDLEKANADGKGMLVTSVTEKGKKLKFKQSAQTLTINTKIQLKSSHVYLITYSGVPSDGLIIAKNKYGDRTFFGDNWLNRAHNWLPCVDHVADKATVDFVVTAPAHYGVVANGVKVKETVTGATKVTQYSETAPISTKLMVIGVANFDIDKSGEPDGIPVLAYTYPQDKDQGFKAYSVAKDILPYFIKQVGPFAYKKLANVQSKTKFGGMENAGAIFYYENSVGAKDVEALVAHEIGHQWFGDAATEKGPAHVWLSEGFATYMAHHWHEHKYGADSLHKRLQQDKKLIFGFERTRKTPIVDTTRVTDYMDLLNPNSYQKAAWVLHMLRLKLGDEVFWTGVRKYYATYMNGNASTENFIAVMEKVSGQNLKQFFKQWLYTPLHPRLRITWNTDKTNHGPHVRVEQLQEVPYELPLQIMIGDTGYNLNVKNKVLDVQLAPPTKTGALVADPKGELLAEIEVMEK</sequence>
<dbReference type="InterPro" id="IPR027268">
    <property type="entry name" value="Peptidase_M4/M1_CTD_sf"/>
</dbReference>
<organism evidence="15 16">
    <name type="scientific">Mucilaginibacter limnophilus</name>
    <dbReference type="NCBI Taxonomy" id="1932778"/>
    <lineage>
        <taxon>Bacteria</taxon>
        <taxon>Pseudomonadati</taxon>
        <taxon>Bacteroidota</taxon>
        <taxon>Sphingobacteriia</taxon>
        <taxon>Sphingobacteriales</taxon>
        <taxon>Sphingobacteriaceae</taxon>
        <taxon>Mucilaginibacter</taxon>
    </lineage>
</organism>
<evidence type="ECO:0000259" key="14">
    <source>
        <dbReference type="Pfam" id="PF17900"/>
    </source>
</evidence>
<dbReference type="PANTHER" id="PTHR11533:SF174">
    <property type="entry name" value="PUROMYCIN-SENSITIVE AMINOPEPTIDASE-RELATED"/>
    <property type="match status" value="1"/>
</dbReference>
<feature type="signal peptide" evidence="12">
    <location>
        <begin position="1"/>
        <end position="21"/>
    </location>
</feature>
<evidence type="ECO:0000256" key="2">
    <source>
        <dbReference type="ARBA" id="ARBA00001947"/>
    </source>
</evidence>
<keyword evidence="16" id="KW-1185">Reference proteome</keyword>
<evidence type="ECO:0000256" key="5">
    <source>
        <dbReference type="ARBA" id="ARBA00015611"/>
    </source>
</evidence>
<evidence type="ECO:0000256" key="4">
    <source>
        <dbReference type="ARBA" id="ARBA00012564"/>
    </source>
</evidence>
<dbReference type="GO" id="GO:0005737">
    <property type="term" value="C:cytoplasm"/>
    <property type="evidence" value="ECO:0007669"/>
    <property type="project" value="TreeGrafter"/>
</dbReference>
<evidence type="ECO:0000256" key="10">
    <source>
        <dbReference type="ARBA" id="ARBA00022833"/>
    </source>
</evidence>
<evidence type="ECO:0000256" key="11">
    <source>
        <dbReference type="ARBA" id="ARBA00023049"/>
    </source>
</evidence>
<dbReference type="GO" id="GO:0043171">
    <property type="term" value="P:peptide catabolic process"/>
    <property type="evidence" value="ECO:0007669"/>
    <property type="project" value="TreeGrafter"/>
</dbReference>
<dbReference type="EC" id="3.4.11.2" evidence="4"/>
<proteinExistence type="inferred from homology"/>
<comment type="cofactor">
    <cofactor evidence="2">
        <name>Zn(2+)</name>
        <dbReference type="ChEBI" id="CHEBI:29105"/>
    </cofactor>
</comment>
<dbReference type="PANTHER" id="PTHR11533">
    <property type="entry name" value="PROTEASE M1 ZINC METALLOPROTEASE"/>
    <property type="match status" value="1"/>
</dbReference>
<gene>
    <name evidence="15" type="ORF">EOD41_04960</name>
</gene>
<protein>
    <recommendedName>
        <fullName evidence="5">Aminopeptidase N</fullName>
        <ecNumber evidence="4">3.4.11.2</ecNumber>
    </recommendedName>
</protein>
<dbReference type="InterPro" id="IPR014782">
    <property type="entry name" value="Peptidase_M1_dom"/>
</dbReference>
<dbReference type="Pfam" id="PF17900">
    <property type="entry name" value="Peptidase_M1_N"/>
    <property type="match status" value="1"/>
</dbReference>
<evidence type="ECO:0000256" key="12">
    <source>
        <dbReference type="SAM" id="SignalP"/>
    </source>
</evidence>
<dbReference type="GO" id="GO:0042277">
    <property type="term" value="F:peptide binding"/>
    <property type="evidence" value="ECO:0007669"/>
    <property type="project" value="TreeGrafter"/>
</dbReference>
<comment type="caution">
    <text evidence="15">The sequence shown here is derived from an EMBL/GenBank/DDBJ whole genome shotgun (WGS) entry which is preliminary data.</text>
</comment>
<name>A0A3S2UPM9_9SPHI</name>
<evidence type="ECO:0000256" key="9">
    <source>
        <dbReference type="ARBA" id="ARBA00022801"/>
    </source>
</evidence>
<reference evidence="15 16" key="1">
    <citation type="submission" date="2019-01" db="EMBL/GenBank/DDBJ databases">
        <authorList>
            <person name="Chen W.-M."/>
        </authorList>
    </citation>
    <scope>NUCLEOTIDE SEQUENCE [LARGE SCALE GENOMIC DNA]</scope>
    <source>
        <strain evidence="15 16">YBJ-36</strain>
    </source>
</reference>
<comment type="similarity">
    <text evidence="3">Belongs to the peptidase M1 family.</text>
</comment>
<evidence type="ECO:0000256" key="8">
    <source>
        <dbReference type="ARBA" id="ARBA00022723"/>
    </source>
</evidence>